<dbReference type="GO" id="GO:0005886">
    <property type="term" value="C:plasma membrane"/>
    <property type="evidence" value="ECO:0007669"/>
    <property type="project" value="TreeGrafter"/>
</dbReference>
<evidence type="ECO:0000256" key="2">
    <source>
        <dbReference type="ARBA" id="ARBA00022741"/>
    </source>
</evidence>
<dbReference type="OrthoDB" id="9805514at2"/>
<reference evidence="5 6" key="1">
    <citation type="submission" date="2016-10" db="EMBL/GenBank/DDBJ databases">
        <authorList>
            <person name="de Groot N.N."/>
        </authorList>
    </citation>
    <scope>NUCLEOTIDE SEQUENCE [LARGE SCALE GENOMIC DNA]</scope>
    <source>
        <strain evidence="5 6">CGMCC 1.6493</strain>
    </source>
</reference>
<dbReference type="RefSeq" id="WP_089846609.1">
    <property type="nucleotide sequence ID" value="NZ_FPAQ01000002.1"/>
</dbReference>
<dbReference type="InterPro" id="IPR017871">
    <property type="entry name" value="ABC_transporter-like_CS"/>
</dbReference>
<keyword evidence="1" id="KW-0813">Transport</keyword>
<dbReference type="InterPro" id="IPR051120">
    <property type="entry name" value="ABC_AA/LPS_Transport"/>
</dbReference>
<gene>
    <name evidence="5" type="ORF">SAMN04487956_102154</name>
</gene>
<dbReference type="Gene3D" id="3.40.50.300">
    <property type="entry name" value="P-loop containing nucleotide triphosphate hydrolases"/>
    <property type="match status" value="1"/>
</dbReference>
<dbReference type="PANTHER" id="PTHR45772:SF9">
    <property type="entry name" value="CONSERVED COMPONENT OF ABC TRANSPORTER FOR NATURAL AMINO ACIDS"/>
    <property type="match status" value="1"/>
</dbReference>
<dbReference type="InterPro" id="IPR032823">
    <property type="entry name" value="BCA_ABC_TP_C"/>
</dbReference>
<dbReference type="SUPFAM" id="SSF52540">
    <property type="entry name" value="P-loop containing nucleoside triphosphate hydrolases"/>
    <property type="match status" value="1"/>
</dbReference>
<organism evidence="5 6">
    <name type="scientific">Halomonas saccharevitans</name>
    <dbReference type="NCBI Taxonomy" id="416872"/>
    <lineage>
        <taxon>Bacteria</taxon>
        <taxon>Pseudomonadati</taxon>
        <taxon>Pseudomonadota</taxon>
        <taxon>Gammaproteobacteria</taxon>
        <taxon>Oceanospirillales</taxon>
        <taxon>Halomonadaceae</taxon>
        <taxon>Halomonas</taxon>
    </lineage>
</organism>
<dbReference type="FunFam" id="3.40.50.300:FF:000421">
    <property type="entry name" value="Branched-chain amino acid ABC transporter ATP-binding protein"/>
    <property type="match status" value="1"/>
</dbReference>
<dbReference type="GO" id="GO:0005524">
    <property type="term" value="F:ATP binding"/>
    <property type="evidence" value="ECO:0007669"/>
    <property type="project" value="UniProtKB-KW"/>
</dbReference>
<accession>A0A1I6XGS4</accession>
<evidence type="ECO:0000313" key="5">
    <source>
        <dbReference type="EMBL" id="SFT37545.1"/>
    </source>
</evidence>
<dbReference type="InterPro" id="IPR027417">
    <property type="entry name" value="P-loop_NTPase"/>
</dbReference>
<evidence type="ECO:0000259" key="4">
    <source>
        <dbReference type="PROSITE" id="PS50893"/>
    </source>
</evidence>
<keyword evidence="2" id="KW-0547">Nucleotide-binding</keyword>
<sequence>MAAIIDVQHVNKAFGGLKVINDCSIQVEKGSITGLIGPNGAGKSTLFNIIAGALPLDSGRVLLDGDDITNQPANALFHRGLLRTFQIAHEFSHMTALENLMMVPPAQSGENLFAAWFTPGLVRSEETEVRRRALEVIDFIGLHHVRNELAGNLSGGQKKLLELGRTMMTDARVVLLDEIAAGVNRTLLGDLVTNIERLNRELGYTFLVIEHDMDMIARLCDPVIVLAQGSVMVEGSIAEIQNNPEVIEAYFGAAS</sequence>
<name>A0A1I6XGS4_9GAMM</name>
<proteinExistence type="predicted"/>
<dbReference type="Proteomes" id="UP000199594">
    <property type="component" value="Unassembled WGS sequence"/>
</dbReference>
<dbReference type="EMBL" id="FPAQ01000002">
    <property type="protein sequence ID" value="SFT37545.1"/>
    <property type="molecule type" value="Genomic_DNA"/>
</dbReference>
<dbReference type="SMART" id="SM00382">
    <property type="entry name" value="AAA"/>
    <property type="match status" value="1"/>
</dbReference>
<protein>
    <submittedName>
        <fullName evidence="5">Branched-chain amino acid transport system ATP-binding protein</fullName>
    </submittedName>
</protein>
<dbReference type="GO" id="GO:0016887">
    <property type="term" value="F:ATP hydrolysis activity"/>
    <property type="evidence" value="ECO:0007669"/>
    <property type="project" value="InterPro"/>
</dbReference>
<keyword evidence="3 5" id="KW-0067">ATP-binding</keyword>
<dbReference type="PANTHER" id="PTHR45772">
    <property type="entry name" value="CONSERVED COMPONENT OF ABC TRANSPORTER FOR NATURAL AMINO ACIDS-RELATED"/>
    <property type="match status" value="1"/>
</dbReference>
<dbReference type="InterPro" id="IPR003439">
    <property type="entry name" value="ABC_transporter-like_ATP-bd"/>
</dbReference>
<dbReference type="PROSITE" id="PS00211">
    <property type="entry name" value="ABC_TRANSPORTER_1"/>
    <property type="match status" value="1"/>
</dbReference>
<dbReference type="AlphaFoldDB" id="A0A1I6XGS4"/>
<dbReference type="CDD" id="cd03219">
    <property type="entry name" value="ABC_Mj1267_LivG_branched"/>
    <property type="match status" value="1"/>
</dbReference>
<dbReference type="PROSITE" id="PS50893">
    <property type="entry name" value="ABC_TRANSPORTER_2"/>
    <property type="match status" value="1"/>
</dbReference>
<dbReference type="Pfam" id="PF00005">
    <property type="entry name" value="ABC_tran"/>
    <property type="match status" value="1"/>
</dbReference>
<dbReference type="Pfam" id="PF12399">
    <property type="entry name" value="BCA_ABC_TP_C"/>
    <property type="match status" value="1"/>
</dbReference>
<evidence type="ECO:0000256" key="1">
    <source>
        <dbReference type="ARBA" id="ARBA00022448"/>
    </source>
</evidence>
<evidence type="ECO:0000313" key="6">
    <source>
        <dbReference type="Proteomes" id="UP000199594"/>
    </source>
</evidence>
<evidence type="ECO:0000256" key="3">
    <source>
        <dbReference type="ARBA" id="ARBA00022840"/>
    </source>
</evidence>
<dbReference type="InterPro" id="IPR003593">
    <property type="entry name" value="AAA+_ATPase"/>
</dbReference>
<feature type="domain" description="ABC transporter" evidence="4">
    <location>
        <begin position="5"/>
        <end position="253"/>
    </location>
</feature>